<accession>A0A286U4X8</accession>
<feature type="repeat" description="WD" evidence="3">
    <location>
        <begin position="355"/>
        <end position="396"/>
    </location>
</feature>
<name>A0A286U4X8_9AGAM</name>
<evidence type="ECO:0000256" key="3">
    <source>
        <dbReference type="PROSITE-ProRule" id="PRU00221"/>
    </source>
</evidence>
<feature type="repeat" description="WD" evidence="3">
    <location>
        <begin position="245"/>
        <end position="286"/>
    </location>
</feature>
<dbReference type="InterPro" id="IPR001680">
    <property type="entry name" value="WD40_rpt"/>
</dbReference>
<protein>
    <submittedName>
        <fullName evidence="4">WD40 domain containing protein</fullName>
    </submittedName>
</protein>
<dbReference type="PRINTS" id="PR00320">
    <property type="entry name" value="GPROTEINBRPT"/>
</dbReference>
<dbReference type="STRING" id="2282107.A0A286U4X8"/>
<evidence type="ECO:0000256" key="1">
    <source>
        <dbReference type="ARBA" id="ARBA00022574"/>
    </source>
</evidence>
<evidence type="ECO:0000313" key="5">
    <source>
        <dbReference type="Proteomes" id="UP000217199"/>
    </source>
</evidence>
<dbReference type="CDD" id="cd00200">
    <property type="entry name" value="WD40"/>
    <property type="match status" value="1"/>
</dbReference>
<organism evidence="4 5">
    <name type="scientific">Pyrrhoderma noxium</name>
    <dbReference type="NCBI Taxonomy" id="2282107"/>
    <lineage>
        <taxon>Eukaryota</taxon>
        <taxon>Fungi</taxon>
        <taxon>Dikarya</taxon>
        <taxon>Basidiomycota</taxon>
        <taxon>Agaricomycotina</taxon>
        <taxon>Agaricomycetes</taxon>
        <taxon>Hymenochaetales</taxon>
        <taxon>Hymenochaetaceae</taxon>
        <taxon>Pyrrhoderma</taxon>
    </lineage>
</organism>
<keyword evidence="2" id="KW-0677">Repeat</keyword>
<dbReference type="InterPro" id="IPR019775">
    <property type="entry name" value="WD40_repeat_CS"/>
</dbReference>
<dbReference type="PANTHER" id="PTHR19848:SF8">
    <property type="entry name" value="F-BOX AND WD REPEAT DOMAIN CONTAINING 7"/>
    <property type="match status" value="1"/>
</dbReference>
<dbReference type="PANTHER" id="PTHR19848">
    <property type="entry name" value="WD40 REPEAT PROTEIN"/>
    <property type="match status" value="1"/>
</dbReference>
<feature type="repeat" description="WD" evidence="3">
    <location>
        <begin position="76"/>
        <end position="109"/>
    </location>
</feature>
<feature type="repeat" description="WD" evidence="3">
    <location>
        <begin position="119"/>
        <end position="151"/>
    </location>
</feature>
<dbReference type="InterPro" id="IPR020472">
    <property type="entry name" value="WD40_PAC1"/>
</dbReference>
<dbReference type="SMART" id="SM00320">
    <property type="entry name" value="WD40"/>
    <property type="match status" value="8"/>
</dbReference>
<reference evidence="4 5" key="1">
    <citation type="journal article" date="2017" name="Mol. Ecol.">
        <title>Comparative and population genomic landscape of Phellinus noxius: A hypervariable fungus causing root rot in trees.</title>
        <authorList>
            <person name="Chung C.L."/>
            <person name="Lee T.J."/>
            <person name="Akiba M."/>
            <person name="Lee H.H."/>
            <person name="Kuo T.H."/>
            <person name="Liu D."/>
            <person name="Ke H.M."/>
            <person name="Yokoi T."/>
            <person name="Roa M.B."/>
            <person name="Lu M.J."/>
            <person name="Chang Y.Y."/>
            <person name="Ann P.J."/>
            <person name="Tsai J.N."/>
            <person name="Chen C.Y."/>
            <person name="Tzean S.S."/>
            <person name="Ota Y."/>
            <person name="Hattori T."/>
            <person name="Sahashi N."/>
            <person name="Liou R.F."/>
            <person name="Kikuchi T."/>
            <person name="Tsai I.J."/>
        </authorList>
    </citation>
    <scope>NUCLEOTIDE SEQUENCE [LARGE SCALE GENOMIC DNA]</scope>
    <source>
        <strain evidence="4 5">FFPRI411160</strain>
    </source>
</reference>
<dbReference type="OrthoDB" id="538223at2759"/>
<keyword evidence="1 3" id="KW-0853">WD repeat</keyword>
<keyword evidence="5" id="KW-1185">Reference proteome</keyword>
<dbReference type="Proteomes" id="UP000217199">
    <property type="component" value="Unassembled WGS sequence"/>
</dbReference>
<dbReference type="AlphaFoldDB" id="A0A286U4X8"/>
<dbReference type="InterPro" id="IPR015943">
    <property type="entry name" value="WD40/YVTN_repeat-like_dom_sf"/>
</dbReference>
<feature type="repeat" description="WD" evidence="3">
    <location>
        <begin position="201"/>
        <end position="243"/>
    </location>
</feature>
<gene>
    <name evidence="4" type="ORF">PNOK_0972400</name>
</gene>
<evidence type="ECO:0000313" key="4">
    <source>
        <dbReference type="EMBL" id="PAV14646.1"/>
    </source>
</evidence>
<comment type="caution">
    <text evidence="4">The sequence shown here is derived from an EMBL/GenBank/DDBJ whole genome shotgun (WGS) entry which is preliminary data.</text>
</comment>
<dbReference type="Gene3D" id="2.130.10.10">
    <property type="entry name" value="YVTN repeat-like/Quinoprotein amine dehydrogenase"/>
    <property type="match status" value="3"/>
</dbReference>
<dbReference type="EMBL" id="NBII01000012">
    <property type="protein sequence ID" value="PAV14646.1"/>
    <property type="molecule type" value="Genomic_DNA"/>
</dbReference>
<dbReference type="PROSITE" id="PS00678">
    <property type="entry name" value="WD_REPEATS_1"/>
    <property type="match status" value="1"/>
</dbReference>
<dbReference type="InParanoid" id="A0A286U4X8"/>
<dbReference type="PROSITE" id="PS50294">
    <property type="entry name" value="WD_REPEATS_REGION"/>
    <property type="match status" value="6"/>
</dbReference>
<sequence length="404" mass="44927">MGVILSQPMKMVFQKKWDTLTHCPIWERERDRKQVDLSRIASAAFSPDAKSIVFGDGQGAVLVCNVDTGRRDDESLEGRTDPVCCFSFSSDGHYFASGPLDGTIVIWDMVRREARTGLLKRHDERVTAVNFSPSGNNIVSGSLDEIILGWDAFTKGGVRGQDTDIVISVFSSPINEQLFTFGSLDETVQVWDVTNEEPFAIENHDQPVECVAFSLPDGNHVASSCLDKTIRIWNVERRELVLDPLIGNKGGVRAVANSPDGTRLVSGSEDKTVRIRNSETGQLLSTLNEQFRLDKTIRVWNAESGEHVGEPIHGREDDVSSVRFSPDGKRILSGSNDNAARMWDAVNGKHIFSPFRGHTNWIKSICFFPDGTRFATGSLDGTNRIWTLDEIPKNETNWVLRDDG</sequence>
<dbReference type="PROSITE" id="PS50082">
    <property type="entry name" value="WD_REPEATS_2"/>
    <property type="match status" value="6"/>
</dbReference>
<dbReference type="InterPro" id="IPR036322">
    <property type="entry name" value="WD40_repeat_dom_sf"/>
</dbReference>
<dbReference type="SUPFAM" id="SSF50978">
    <property type="entry name" value="WD40 repeat-like"/>
    <property type="match status" value="1"/>
</dbReference>
<proteinExistence type="predicted"/>
<feature type="repeat" description="WD" evidence="3">
    <location>
        <begin position="312"/>
        <end position="353"/>
    </location>
</feature>
<evidence type="ECO:0000256" key="2">
    <source>
        <dbReference type="ARBA" id="ARBA00022737"/>
    </source>
</evidence>
<dbReference type="Pfam" id="PF00400">
    <property type="entry name" value="WD40"/>
    <property type="match status" value="6"/>
</dbReference>